<proteinExistence type="inferred from homology"/>
<protein>
    <recommendedName>
        <fullName evidence="11">V-type ATP synthase subunit I</fullName>
    </recommendedName>
</protein>
<dbReference type="InterPro" id="IPR002490">
    <property type="entry name" value="V-ATPase_116kDa_su"/>
</dbReference>
<evidence type="ECO:0008006" key="11">
    <source>
        <dbReference type="Google" id="ProtNLM"/>
    </source>
</evidence>
<dbReference type="Pfam" id="PF01496">
    <property type="entry name" value="V_ATPase_I"/>
    <property type="match status" value="2"/>
</dbReference>
<dbReference type="GO" id="GO:0007035">
    <property type="term" value="P:vacuolar acidification"/>
    <property type="evidence" value="ECO:0007669"/>
    <property type="project" value="TreeGrafter"/>
</dbReference>
<reference evidence="10" key="1">
    <citation type="journal article" date="2020" name="mSystems">
        <title>Genome- and Community-Level Interaction Insights into Carbon Utilization and Element Cycling Functions of Hydrothermarchaeota in Hydrothermal Sediment.</title>
        <authorList>
            <person name="Zhou Z."/>
            <person name="Liu Y."/>
            <person name="Xu W."/>
            <person name="Pan J."/>
            <person name="Luo Z.H."/>
            <person name="Li M."/>
        </authorList>
    </citation>
    <scope>NUCLEOTIDE SEQUENCE [LARGE SCALE GENOMIC DNA]</scope>
    <source>
        <strain evidence="10">SpSt-697</strain>
    </source>
</reference>
<keyword evidence="8" id="KW-0175">Coiled coil</keyword>
<feature type="coiled-coil region" evidence="8">
    <location>
        <begin position="83"/>
        <end position="113"/>
    </location>
</feature>
<evidence type="ECO:0000256" key="4">
    <source>
        <dbReference type="ARBA" id="ARBA00022692"/>
    </source>
</evidence>
<evidence type="ECO:0000256" key="2">
    <source>
        <dbReference type="ARBA" id="ARBA00009904"/>
    </source>
</evidence>
<evidence type="ECO:0000256" key="9">
    <source>
        <dbReference type="SAM" id="Phobius"/>
    </source>
</evidence>
<sequence>MAIAKIKKILIILHQEEKEKFLSGLQSLGIFHLANITTEFLTIQKDTLNKIEEVIDFLNSFINEELKKEKILISEKNLEGLKKEELQNIIDTILEKKKKIEDLEKEINYYQTEIKKIVPFKNFVYPLEKLKNIKHFNFIFGKIRKGDFVKLKGILEREKGFYRIINEEKEEISLFIGIFKEFYEEIKSQLVNSGLEIVDLTKYSGTVNENIIQFQEKIANLEALKENLQEELKNRGEDFKKLKIYYDYLFNEEIKKEVEKKLPFTKRCVFITGWLKEKDLFIFEKFAKSFSTVVYQVITPKENEEIPVALENKKFFYPFETVLDLYGMPKPNEIDPTPFLAPFFAIFFALCLTDAGYGFILTFLSFFLLKKYPKAKKFLTLLLICSIFTIFAGAITNGWFGDFFDKFNISFLKELKNKLVVFDPFKNPLIFFIISLILGYIHLNYGFLLEVYEAFKIKNPLPAIFNEGSWFLILNSFILYLYFKKFYLLIIFLLGISFIIALSRFEERLFLKQFVLSLIIFCLLLFFGYRLNFLPPVFYLSKYILLTLIIFFIALSLKEEFKKEKLIISGITILILALYGFQLINKVIPVLAVLITFFIFKNNWLLLKKIIWGIYNLYGGTSFVGVVLSYIRLMALGMVTAGIAMAINTIAFLAIKIPVVGILGALIILLIGHTYNMAINVLGAFVHTLRLHYVEFFPRFFTGGGIKFMPLRRETKYIKIET</sequence>
<keyword evidence="5 9" id="KW-1133">Transmembrane helix</keyword>
<feature type="transmembrane region" description="Helical" evidence="9">
    <location>
        <begin position="566"/>
        <end position="584"/>
    </location>
</feature>
<dbReference type="GO" id="GO:0016471">
    <property type="term" value="C:vacuolar proton-transporting V-type ATPase complex"/>
    <property type="evidence" value="ECO:0007669"/>
    <property type="project" value="TreeGrafter"/>
</dbReference>
<evidence type="ECO:0000256" key="3">
    <source>
        <dbReference type="ARBA" id="ARBA00022448"/>
    </source>
</evidence>
<dbReference type="GO" id="GO:0033179">
    <property type="term" value="C:proton-transporting V-type ATPase, V0 domain"/>
    <property type="evidence" value="ECO:0007669"/>
    <property type="project" value="InterPro"/>
</dbReference>
<feature type="transmembrane region" description="Helical" evidence="9">
    <location>
        <begin position="381"/>
        <end position="400"/>
    </location>
</feature>
<evidence type="ECO:0000256" key="8">
    <source>
        <dbReference type="SAM" id="Coils"/>
    </source>
</evidence>
<evidence type="ECO:0000256" key="5">
    <source>
        <dbReference type="ARBA" id="ARBA00022989"/>
    </source>
</evidence>
<feature type="transmembrane region" description="Helical" evidence="9">
    <location>
        <begin position="514"/>
        <end position="531"/>
    </location>
</feature>
<dbReference type="GO" id="GO:0051117">
    <property type="term" value="F:ATPase binding"/>
    <property type="evidence" value="ECO:0007669"/>
    <property type="project" value="TreeGrafter"/>
</dbReference>
<dbReference type="GO" id="GO:0046961">
    <property type="term" value="F:proton-transporting ATPase activity, rotational mechanism"/>
    <property type="evidence" value="ECO:0007669"/>
    <property type="project" value="InterPro"/>
</dbReference>
<evidence type="ECO:0000256" key="1">
    <source>
        <dbReference type="ARBA" id="ARBA00004141"/>
    </source>
</evidence>
<keyword evidence="7 9" id="KW-0472">Membrane</keyword>
<feature type="transmembrane region" description="Helical" evidence="9">
    <location>
        <begin position="461"/>
        <end position="480"/>
    </location>
</feature>
<comment type="caution">
    <text evidence="10">The sequence shown here is derived from an EMBL/GenBank/DDBJ whole genome shotgun (WGS) entry which is preliminary data.</text>
</comment>
<feature type="transmembrane region" description="Helical" evidence="9">
    <location>
        <begin position="537"/>
        <end position="557"/>
    </location>
</feature>
<feature type="transmembrane region" description="Helical" evidence="9">
    <location>
        <begin position="614"/>
        <end position="631"/>
    </location>
</feature>
<keyword evidence="6" id="KW-0406">Ion transport</keyword>
<comment type="similarity">
    <text evidence="2">Belongs to the V-ATPase 116 kDa subunit family.</text>
</comment>
<feature type="transmembrane region" description="Helical" evidence="9">
    <location>
        <begin position="339"/>
        <end position="369"/>
    </location>
</feature>
<keyword evidence="3" id="KW-0813">Transport</keyword>
<evidence type="ECO:0000256" key="6">
    <source>
        <dbReference type="ARBA" id="ARBA00023065"/>
    </source>
</evidence>
<dbReference type="AlphaFoldDB" id="A0A7V4E3V7"/>
<dbReference type="PANTHER" id="PTHR11629">
    <property type="entry name" value="VACUOLAR PROTON ATPASES"/>
    <property type="match status" value="1"/>
</dbReference>
<name>A0A7V4E3V7_UNCW3</name>
<evidence type="ECO:0000256" key="7">
    <source>
        <dbReference type="ARBA" id="ARBA00023136"/>
    </source>
</evidence>
<feature type="transmembrane region" description="Helical" evidence="9">
    <location>
        <begin position="429"/>
        <end position="449"/>
    </location>
</feature>
<feature type="transmembrane region" description="Helical" evidence="9">
    <location>
        <begin position="486"/>
        <end position="502"/>
    </location>
</feature>
<dbReference type="EMBL" id="DTDR01000082">
    <property type="protein sequence ID" value="HGK63555.1"/>
    <property type="molecule type" value="Genomic_DNA"/>
</dbReference>
<evidence type="ECO:0000313" key="10">
    <source>
        <dbReference type="EMBL" id="HGK63555.1"/>
    </source>
</evidence>
<gene>
    <name evidence="10" type="ORF">ENU74_03050</name>
</gene>
<feature type="coiled-coil region" evidence="8">
    <location>
        <begin position="211"/>
        <end position="238"/>
    </location>
</feature>
<dbReference type="PANTHER" id="PTHR11629:SF63">
    <property type="entry name" value="V-TYPE PROTON ATPASE SUBUNIT A"/>
    <property type="match status" value="1"/>
</dbReference>
<accession>A0A7V4E3V7</accession>
<feature type="transmembrane region" description="Helical" evidence="9">
    <location>
        <begin position="643"/>
        <end position="671"/>
    </location>
</feature>
<comment type="subcellular location">
    <subcellularLocation>
        <location evidence="1">Membrane</location>
        <topology evidence="1">Multi-pass membrane protein</topology>
    </subcellularLocation>
</comment>
<feature type="transmembrane region" description="Helical" evidence="9">
    <location>
        <begin position="590"/>
        <end position="607"/>
    </location>
</feature>
<keyword evidence="4 9" id="KW-0812">Transmembrane</keyword>
<organism evidence="10">
    <name type="scientific">candidate division WOR-3 bacterium</name>
    <dbReference type="NCBI Taxonomy" id="2052148"/>
    <lineage>
        <taxon>Bacteria</taxon>
        <taxon>Bacteria division WOR-3</taxon>
    </lineage>
</organism>